<keyword evidence="2" id="KW-1185">Reference proteome</keyword>
<protein>
    <submittedName>
        <fullName evidence="1">Uncharacterized protein</fullName>
    </submittedName>
</protein>
<dbReference type="AlphaFoldDB" id="A0A9P5P1C4"/>
<accession>A0A9P5P1C4</accession>
<proteinExistence type="predicted"/>
<name>A0A9P5P1C4_GYMJU</name>
<dbReference type="OrthoDB" id="2920843at2759"/>
<organism evidence="1 2">
    <name type="scientific">Gymnopilus junonius</name>
    <name type="common">Spectacular rustgill mushroom</name>
    <name type="synonym">Gymnopilus spectabilis subsp. junonius</name>
    <dbReference type="NCBI Taxonomy" id="109634"/>
    <lineage>
        <taxon>Eukaryota</taxon>
        <taxon>Fungi</taxon>
        <taxon>Dikarya</taxon>
        <taxon>Basidiomycota</taxon>
        <taxon>Agaricomycotina</taxon>
        <taxon>Agaricomycetes</taxon>
        <taxon>Agaricomycetidae</taxon>
        <taxon>Agaricales</taxon>
        <taxon>Agaricineae</taxon>
        <taxon>Hymenogastraceae</taxon>
        <taxon>Gymnopilus</taxon>
    </lineage>
</organism>
<gene>
    <name evidence="1" type="ORF">CPB84DRAFT_1841925</name>
</gene>
<dbReference type="Proteomes" id="UP000724874">
    <property type="component" value="Unassembled WGS sequence"/>
</dbReference>
<reference evidence="1" key="1">
    <citation type="submission" date="2020-11" db="EMBL/GenBank/DDBJ databases">
        <authorList>
            <consortium name="DOE Joint Genome Institute"/>
            <person name="Ahrendt S."/>
            <person name="Riley R."/>
            <person name="Andreopoulos W."/>
            <person name="LaButti K."/>
            <person name="Pangilinan J."/>
            <person name="Ruiz-duenas F.J."/>
            <person name="Barrasa J.M."/>
            <person name="Sanchez-Garcia M."/>
            <person name="Camarero S."/>
            <person name="Miyauchi S."/>
            <person name="Serrano A."/>
            <person name="Linde D."/>
            <person name="Babiker R."/>
            <person name="Drula E."/>
            <person name="Ayuso-Fernandez I."/>
            <person name="Pacheco R."/>
            <person name="Padilla G."/>
            <person name="Ferreira P."/>
            <person name="Barriuso J."/>
            <person name="Kellner H."/>
            <person name="Castanera R."/>
            <person name="Alfaro M."/>
            <person name="Ramirez L."/>
            <person name="Pisabarro A.G."/>
            <person name="Kuo A."/>
            <person name="Tritt A."/>
            <person name="Lipzen A."/>
            <person name="He G."/>
            <person name="Yan M."/>
            <person name="Ng V."/>
            <person name="Cullen D."/>
            <person name="Martin F."/>
            <person name="Rosso M.-N."/>
            <person name="Henrissat B."/>
            <person name="Hibbett D."/>
            <person name="Martinez A.T."/>
            <person name="Grigoriev I.V."/>
        </authorList>
    </citation>
    <scope>NUCLEOTIDE SEQUENCE</scope>
    <source>
        <strain evidence="1">AH 44721</strain>
    </source>
</reference>
<evidence type="ECO:0000313" key="2">
    <source>
        <dbReference type="Proteomes" id="UP000724874"/>
    </source>
</evidence>
<evidence type="ECO:0000313" key="1">
    <source>
        <dbReference type="EMBL" id="KAF8912256.1"/>
    </source>
</evidence>
<comment type="caution">
    <text evidence="1">The sequence shown here is derived from an EMBL/GenBank/DDBJ whole genome shotgun (WGS) entry which is preliminary data.</text>
</comment>
<sequence>MPINEKYAARTACRDHSRINTRELRGSLRGMFYSDCEARRNYGCKFSHTIFNTKRILKLGGASQDFLIKLDYGYGFERYGAYEGWADGWEVTVNGKNLAPAVAPLKYTICPSLYSWQNMDWD</sequence>
<dbReference type="EMBL" id="JADNYJ010000003">
    <property type="protein sequence ID" value="KAF8912256.1"/>
    <property type="molecule type" value="Genomic_DNA"/>
</dbReference>